<evidence type="ECO:0000259" key="5">
    <source>
        <dbReference type="PROSITE" id="PS50089"/>
    </source>
</evidence>
<dbReference type="Gene3D" id="3.30.40.10">
    <property type="entry name" value="Zinc/RING finger domain, C3HC4 (zinc finger)"/>
    <property type="match status" value="1"/>
</dbReference>
<dbReference type="OrthoDB" id="1630758at2759"/>
<evidence type="ECO:0000313" key="13">
    <source>
        <dbReference type="EMBL" id="CAF4087750.1"/>
    </source>
</evidence>
<dbReference type="Proteomes" id="UP000663824">
    <property type="component" value="Unassembled WGS sequence"/>
</dbReference>
<dbReference type="Proteomes" id="UP000681967">
    <property type="component" value="Unassembled WGS sequence"/>
</dbReference>
<dbReference type="GO" id="GO:0008270">
    <property type="term" value="F:zinc ion binding"/>
    <property type="evidence" value="ECO:0007669"/>
    <property type="project" value="UniProtKB-KW"/>
</dbReference>
<evidence type="ECO:0000313" key="8">
    <source>
        <dbReference type="EMBL" id="CAF2100088.1"/>
    </source>
</evidence>
<evidence type="ECO:0000256" key="4">
    <source>
        <dbReference type="PROSITE-ProRule" id="PRU00175"/>
    </source>
</evidence>
<dbReference type="Proteomes" id="UP000663855">
    <property type="component" value="Unassembled WGS sequence"/>
</dbReference>
<accession>A0A814KED8</accession>
<dbReference type="EMBL" id="CAJNRE010014959">
    <property type="protein sequence ID" value="CAF2133359.1"/>
    <property type="molecule type" value="Genomic_DNA"/>
</dbReference>
<dbReference type="PANTHER" id="PTHR12109:SF3">
    <property type="entry name" value="RING FINGER PROTEIN 141"/>
    <property type="match status" value="1"/>
</dbReference>
<evidence type="ECO:0000313" key="12">
    <source>
        <dbReference type="EMBL" id="CAF3979420.1"/>
    </source>
</evidence>
<dbReference type="EMBL" id="CAJOBG010005191">
    <property type="protein sequence ID" value="CAF4143192.1"/>
    <property type="molecule type" value="Genomic_DNA"/>
</dbReference>
<dbReference type="EMBL" id="CAJOBH010004144">
    <property type="protein sequence ID" value="CAF3979420.1"/>
    <property type="molecule type" value="Genomic_DNA"/>
</dbReference>
<gene>
    <name evidence="12" type="ORF">BYL167_LOCUS12528</name>
    <name evidence="6" type="ORF">CJN711_LOCUS4617</name>
    <name evidence="11" type="ORF">GIL414_LOCUS8939</name>
    <name evidence="7" type="ORF">KQP761_LOCUS30333</name>
    <name evidence="9" type="ORF">MBJ925_LOCUS28022</name>
    <name evidence="14" type="ORF">OVN521_LOCUS23184</name>
    <name evidence="13" type="ORF">UXM345_LOCUS21476</name>
    <name evidence="10" type="ORF">WKI299_LOCUS30311</name>
    <name evidence="8" type="ORF">XDN619_LOCUS18471</name>
</gene>
<dbReference type="EMBL" id="CAJOBJ010002969">
    <property type="protein sequence ID" value="CAF3948113.1"/>
    <property type="molecule type" value="Genomic_DNA"/>
</dbReference>
<sequence length="250" mass="28494">MLCSTDSKNFSVTITNNSTNRESDAVEEDKDMLHILPTVLKVAEFYHLSYLEFLTLLDQFNQLLQTFTKDEPRSLRFTILPGSDTGIFWKYTIRTQCIRISKLEQCETNGVMLNLYRFLLMRNSITQQIAALEKCDKDKTRELQNCITREILTSLSTTNSSLALLNGNECCICMDRQSNFVLSCTHAFCDECVQRSLVQKNKATGSTCPLCRAVMTEESGFVLAEKPNYDEVKTSITESICKLPTDYYAI</sequence>
<dbReference type="EMBL" id="CAJNRG010007995">
    <property type="protein sequence ID" value="CAF2100088.1"/>
    <property type="molecule type" value="Genomic_DNA"/>
</dbReference>
<reference evidence="6" key="1">
    <citation type="submission" date="2021-02" db="EMBL/GenBank/DDBJ databases">
        <authorList>
            <person name="Nowell W R."/>
        </authorList>
    </citation>
    <scope>NUCLEOTIDE SEQUENCE</scope>
</reference>
<comment type="caution">
    <text evidence="6">The sequence shown here is derived from an EMBL/GenBank/DDBJ whole genome shotgun (WGS) entry which is preliminary data.</text>
</comment>
<evidence type="ECO:0000313" key="15">
    <source>
        <dbReference type="Proteomes" id="UP000663855"/>
    </source>
</evidence>
<evidence type="ECO:0000313" key="6">
    <source>
        <dbReference type="EMBL" id="CAF1048257.1"/>
    </source>
</evidence>
<dbReference type="InterPro" id="IPR047126">
    <property type="entry name" value="RNF141-like"/>
</dbReference>
<dbReference type="Proteomes" id="UP000663866">
    <property type="component" value="Unassembled WGS sequence"/>
</dbReference>
<evidence type="ECO:0000313" key="10">
    <source>
        <dbReference type="EMBL" id="CAF2151134.1"/>
    </source>
</evidence>
<dbReference type="EMBL" id="CAJNOV010001080">
    <property type="protein sequence ID" value="CAF1048257.1"/>
    <property type="molecule type" value="Genomic_DNA"/>
</dbReference>
<evidence type="ECO:0000313" key="16">
    <source>
        <dbReference type="Proteomes" id="UP000663866"/>
    </source>
</evidence>
<evidence type="ECO:0000256" key="3">
    <source>
        <dbReference type="ARBA" id="ARBA00022833"/>
    </source>
</evidence>
<dbReference type="GO" id="GO:0004842">
    <property type="term" value="F:ubiquitin-protein transferase activity"/>
    <property type="evidence" value="ECO:0007669"/>
    <property type="project" value="TreeGrafter"/>
</dbReference>
<dbReference type="SUPFAM" id="SSF57850">
    <property type="entry name" value="RING/U-box"/>
    <property type="match status" value="1"/>
</dbReference>
<dbReference type="Proteomes" id="UP000663842">
    <property type="component" value="Unassembled WGS sequence"/>
</dbReference>
<dbReference type="InterPro" id="IPR013083">
    <property type="entry name" value="Znf_RING/FYVE/PHD"/>
</dbReference>
<dbReference type="PROSITE" id="PS00518">
    <property type="entry name" value="ZF_RING_1"/>
    <property type="match status" value="1"/>
</dbReference>
<evidence type="ECO:0000256" key="1">
    <source>
        <dbReference type="ARBA" id="ARBA00022723"/>
    </source>
</evidence>
<keyword evidence="3" id="KW-0862">Zinc</keyword>
<evidence type="ECO:0000313" key="11">
    <source>
        <dbReference type="EMBL" id="CAF3948113.1"/>
    </source>
</evidence>
<keyword evidence="16" id="KW-1185">Reference proteome</keyword>
<dbReference type="AlphaFoldDB" id="A0A814KED8"/>
<dbReference type="GO" id="GO:0051865">
    <property type="term" value="P:protein autoubiquitination"/>
    <property type="evidence" value="ECO:0007669"/>
    <property type="project" value="TreeGrafter"/>
</dbReference>
<dbReference type="PANTHER" id="PTHR12109">
    <property type="entry name" value="RING FINGER PROTEIN 141-RELATED"/>
    <property type="match status" value="1"/>
</dbReference>
<dbReference type="Proteomes" id="UP000663834">
    <property type="component" value="Unassembled WGS sequence"/>
</dbReference>
<dbReference type="EMBL" id="CAJOBF010003369">
    <property type="protein sequence ID" value="CAF4087750.1"/>
    <property type="molecule type" value="Genomic_DNA"/>
</dbReference>
<dbReference type="InterPro" id="IPR001841">
    <property type="entry name" value="Znf_RING"/>
</dbReference>
<dbReference type="Proteomes" id="UP000663887">
    <property type="component" value="Unassembled WGS sequence"/>
</dbReference>
<evidence type="ECO:0000313" key="9">
    <source>
        <dbReference type="EMBL" id="CAF2133359.1"/>
    </source>
</evidence>
<organism evidence="6 15">
    <name type="scientific">Rotaria magnacalcarata</name>
    <dbReference type="NCBI Taxonomy" id="392030"/>
    <lineage>
        <taxon>Eukaryota</taxon>
        <taxon>Metazoa</taxon>
        <taxon>Spiralia</taxon>
        <taxon>Gnathifera</taxon>
        <taxon>Rotifera</taxon>
        <taxon>Eurotatoria</taxon>
        <taxon>Bdelloidea</taxon>
        <taxon>Philodinida</taxon>
        <taxon>Philodinidae</taxon>
        <taxon>Rotaria</taxon>
    </lineage>
</organism>
<dbReference type="Proteomes" id="UP000681720">
    <property type="component" value="Unassembled WGS sequence"/>
</dbReference>
<dbReference type="EMBL" id="CAJNOW010016856">
    <property type="protein sequence ID" value="CAF1652881.1"/>
    <property type="molecule type" value="Genomic_DNA"/>
</dbReference>
<name>A0A814KED8_9BILA</name>
<keyword evidence="2 4" id="KW-0863">Zinc-finger</keyword>
<dbReference type="PROSITE" id="PS50089">
    <property type="entry name" value="ZF_RING_2"/>
    <property type="match status" value="1"/>
</dbReference>
<protein>
    <recommendedName>
        <fullName evidence="5">RING-type domain-containing protein</fullName>
    </recommendedName>
</protein>
<dbReference type="Pfam" id="PF13920">
    <property type="entry name" value="zf-C3HC4_3"/>
    <property type="match status" value="1"/>
</dbReference>
<dbReference type="EMBL" id="CAJNRF010013705">
    <property type="protein sequence ID" value="CAF2151134.1"/>
    <property type="molecule type" value="Genomic_DNA"/>
</dbReference>
<proteinExistence type="predicted"/>
<dbReference type="InterPro" id="IPR017907">
    <property type="entry name" value="Znf_RING_CS"/>
</dbReference>
<evidence type="ECO:0000313" key="14">
    <source>
        <dbReference type="EMBL" id="CAF4143192.1"/>
    </source>
</evidence>
<evidence type="ECO:0000256" key="2">
    <source>
        <dbReference type="ARBA" id="ARBA00022771"/>
    </source>
</evidence>
<keyword evidence="1" id="KW-0479">Metal-binding</keyword>
<dbReference type="SMART" id="SM00184">
    <property type="entry name" value="RING"/>
    <property type="match status" value="1"/>
</dbReference>
<dbReference type="Proteomes" id="UP000663856">
    <property type="component" value="Unassembled WGS sequence"/>
</dbReference>
<evidence type="ECO:0000313" key="7">
    <source>
        <dbReference type="EMBL" id="CAF1652881.1"/>
    </source>
</evidence>
<feature type="domain" description="RING-type" evidence="5">
    <location>
        <begin position="170"/>
        <end position="212"/>
    </location>
</feature>